<comment type="caution">
    <text evidence="2">The sequence shown here is derived from an EMBL/GenBank/DDBJ whole genome shotgun (WGS) entry which is preliminary data.</text>
</comment>
<sequence length="46" mass="4802">MNLLDIGGGYPGNTGTEDYFAEIAGAVNQAIDTLFPDDGSVRIIAE</sequence>
<protein>
    <recommendedName>
        <fullName evidence="1">Orn/DAP/Arg decarboxylase 2 N-terminal domain-containing protein</fullName>
    </recommendedName>
</protein>
<gene>
    <name evidence="2" type="ORF">OXD698_LOCUS32379</name>
</gene>
<dbReference type="InterPro" id="IPR022644">
    <property type="entry name" value="De-COase2_N"/>
</dbReference>
<feature type="non-terminal residue" evidence="2">
    <location>
        <position position="46"/>
    </location>
</feature>
<accession>A0A819RQ93</accession>
<evidence type="ECO:0000313" key="3">
    <source>
        <dbReference type="Proteomes" id="UP000663844"/>
    </source>
</evidence>
<feature type="domain" description="Orn/DAP/Arg decarboxylase 2 N-terminal" evidence="1">
    <location>
        <begin position="1"/>
        <end position="46"/>
    </location>
</feature>
<dbReference type="Pfam" id="PF02784">
    <property type="entry name" value="Orn_Arg_deC_N"/>
    <property type="match status" value="1"/>
</dbReference>
<evidence type="ECO:0000259" key="1">
    <source>
        <dbReference type="Pfam" id="PF02784"/>
    </source>
</evidence>
<dbReference type="InterPro" id="IPR029066">
    <property type="entry name" value="PLP-binding_barrel"/>
</dbReference>
<dbReference type="GO" id="GO:0003824">
    <property type="term" value="F:catalytic activity"/>
    <property type="evidence" value="ECO:0007669"/>
    <property type="project" value="InterPro"/>
</dbReference>
<dbReference type="SUPFAM" id="SSF51419">
    <property type="entry name" value="PLP-binding barrel"/>
    <property type="match status" value="1"/>
</dbReference>
<name>A0A819RQ93_9BILA</name>
<dbReference type="EMBL" id="CAJOAZ010004200">
    <property type="protein sequence ID" value="CAF4048640.1"/>
    <property type="molecule type" value="Genomic_DNA"/>
</dbReference>
<dbReference type="Proteomes" id="UP000663844">
    <property type="component" value="Unassembled WGS sequence"/>
</dbReference>
<reference evidence="2" key="1">
    <citation type="submission" date="2021-02" db="EMBL/GenBank/DDBJ databases">
        <authorList>
            <person name="Nowell W R."/>
        </authorList>
    </citation>
    <scope>NUCLEOTIDE SEQUENCE</scope>
</reference>
<proteinExistence type="predicted"/>
<dbReference type="Gene3D" id="3.20.20.10">
    <property type="entry name" value="Alanine racemase"/>
    <property type="match status" value="1"/>
</dbReference>
<organism evidence="2 3">
    <name type="scientific">Adineta steineri</name>
    <dbReference type="NCBI Taxonomy" id="433720"/>
    <lineage>
        <taxon>Eukaryota</taxon>
        <taxon>Metazoa</taxon>
        <taxon>Spiralia</taxon>
        <taxon>Gnathifera</taxon>
        <taxon>Rotifera</taxon>
        <taxon>Eurotatoria</taxon>
        <taxon>Bdelloidea</taxon>
        <taxon>Adinetida</taxon>
        <taxon>Adinetidae</taxon>
        <taxon>Adineta</taxon>
    </lineage>
</organism>
<evidence type="ECO:0000313" key="2">
    <source>
        <dbReference type="EMBL" id="CAF4048640.1"/>
    </source>
</evidence>
<dbReference type="AlphaFoldDB" id="A0A819RQ93"/>